<sequence>MTKSTDPVQIDEKLWMIDLMEQGLPCRSAAYFLAEEKPTLIETGSSKSHDIIVKALHKLGYAPQDLAYVIVTHVHLDHAGGAGHMMQKAKNAQLVVHHRGARHMIDPSRLWNGAKGVYGDKLGELFGEMIAVPEHQVLVRNHGETLDLGGRVLTFYDTPGHAKHHFSIHDPVADAVYAGDAAGIRYRTCFTGWDFEWVMPSTSPVDFDPEAVHKTVELLKSIPFQWIYHTHFGRSPKDEALRDTDKSAQGLAALIQSVYRPDIPLVEVTDALREWIREDLKQRGHVVSGNLSELDMDVVLDALGLMHYASMPR</sequence>
<evidence type="ECO:0000313" key="3">
    <source>
        <dbReference type="Proteomes" id="UP000663505"/>
    </source>
</evidence>
<dbReference type="InterPro" id="IPR050855">
    <property type="entry name" value="NDM-1-like"/>
</dbReference>
<dbReference type="RefSeq" id="WP_206658461.1">
    <property type="nucleotide sequence ID" value="NZ_CP071182.1"/>
</dbReference>
<dbReference type="SUPFAM" id="SSF56281">
    <property type="entry name" value="Metallo-hydrolase/oxidoreductase"/>
    <property type="match status" value="1"/>
</dbReference>
<protein>
    <submittedName>
        <fullName evidence="2">MBL fold metallo-hydrolase</fullName>
    </submittedName>
</protein>
<dbReference type="InterPro" id="IPR036866">
    <property type="entry name" value="RibonucZ/Hydroxyglut_hydro"/>
</dbReference>
<dbReference type="InterPro" id="IPR037482">
    <property type="entry name" value="ST1585_MBL-fold"/>
</dbReference>
<keyword evidence="3" id="KW-1185">Reference proteome</keyword>
<dbReference type="KEGG" id="afx:JZ786_09605"/>
<dbReference type="PANTHER" id="PTHR42951:SF22">
    <property type="entry name" value="METALLO BETA-LACTAMASE SUPERFAMILY LIPOPROTEIN"/>
    <property type="match status" value="1"/>
</dbReference>
<evidence type="ECO:0000313" key="2">
    <source>
        <dbReference type="EMBL" id="QSO49148.1"/>
    </source>
</evidence>
<proteinExistence type="predicted"/>
<dbReference type="SMART" id="SM00849">
    <property type="entry name" value="Lactamase_B"/>
    <property type="match status" value="1"/>
</dbReference>
<organism evidence="2 3">
    <name type="scientific">Alicyclobacillus mengziensis</name>
    <dbReference type="NCBI Taxonomy" id="2931921"/>
    <lineage>
        <taxon>Bacteria</taxon>
        <taxon>Bacillati</taxon>
        <taxon>Bacillota</taxon>
        <taxon>Bacilli</taxon>
        <taxon>Bacillales</taxon>
        <taxon>Alicyclobacillaceae</taxon>
        <taxon>Alicyclobacillus</taxon>
    </lineage>
</organism>
<dbReference type="Gene3D" id="3.60.15.10">
    <property type="entry name" value="Ribonuclease Z/Hydroxyacylglutathione hydrolase-like"/>
    <property type="match status" value="1"/>
</dbReference>
<dbReference type="AlphaFoldDB" id="A0A9X7W464"/>
<dbReference type="InterPro" id="IPR001279">
    <property type="entry name" value="Metallo-B-lactamas"/>
</dbReference>
<dbReference type="Proteomes" id="UP000663505">
    <property type="component" value="Chromosome"/>
</dbReference>
<dbReference type="Pfam" id="PF00753">
    <property type="entry name" value="Lactamase_B"/>
    <property type="match status" value="1"/>
</dbReference>
<dbReference type="PANTHER" id="PTHR42951">
    <property type="entry name" value="METALLO-BETA-LACTAMASE DOMAIN-CONTAINING"/>
    <property type="match status" value="1"/>
</dbReference>
<dbReference type="EMBL" id="CP071182">
    <property type="protein sequence ID" value="QSO49148.1"/>
    <property type="molecule type" value="Genomic_DNA"/>
</dbReference>
<evidence type="ECO:0000259" key="1">
    <source>
        <dbReference type="SMART" id="SM00849"/>
    </source>
</evidence>
<name>A0A9X7W464_9BACL</name>
<dbReference type="CDD" id="cd07726">
    <property type="entry name" value="ST1585-like_MBL-fold"/>
    <property type="match status" value="1"/>
</dbReference>
<gene>
    <name evidence="2" type="ORF">JZ786_09605</name>
</gene>
<feature type="domain" description="Metallo-beta-lactamase" evidence="1">
    <location>
        <begin position="27"/>
        <end position="231"/>
    </location>
</feature>
<reference evidence="2 3" key="1">
    <citation type="submission" date="2021-02" db="EMBL/GenBank/DDBJ databases">
        <title>Alicyclobacillus curvatus sp. nov. and Alicyclobacillus mengziensis sp. nov., two acidophilic bacteria isolated from acid mine drainage.</title>
        <authorList>
            <person name="Huang Y."/>
        </authorList>
    </citation>
    <scope>NUCLEOTIDE SEQUENCE [LARGE SCALE GENOMIC DNA]</scope>
    <source>
        <strain evidence="2 3">S30H14</strain>
    </source>
</reference>
<accession>A0A9X7W464</accession>